<dbReference type="GO" id="GO:0015074">
    <property type="term" value="P:DNA integration"/>
    <property type="evidence" value="ECO:0007669"/>
    <property type="project" value="InterPro"/>
</dbReference>
<dbReference type="InterPro" id="IPR012337">
    <property type="entry name" value="RNaseH-like_sf"/>
</dbReference>
<dbReference type="SUPFAM" id="SSF56672">
    <property type="entry name" value="DNA/RNA polymerases"/>
    <property type="match status" value="1"/>
</dbReference>
<dbReference type="InterPro" id="IPR005312">
    <property type="entry name" value="DUF1759"/>
</dbReference>
<reference evidence="3 4" key="1">
    <citation type="journal article" date="2019" name="Sci. Rep.">
        <title>Orb-weaving spider Araneus ventricosus genome elucidates the spidroin gene catalogue.</title>
        <authorList>
            <person name="Kono N."/>
            <person name="Nakamura H."/>
            <person name="Ohtoshi R."/>
            <person name="Moran D.A.P."/>
            <person name="Shinohara A."/>
            <person name="Yoshida Y."/>
            <person name="Fujiwara M."/>
            <person name="Mori M."/>
            <person name="Tomita M."/>
            <person name="Arakawa K."/>
        </authorList>
    </citation>
    <scope>NUCLEOTIDE SEQUENCE [LARGE SCALE GENOMIC DNA]</scope>
</reference>
<dbReference type="AlphaFoldDB" id="A0A4Y2MQP0"/>
<comment type="caution">
    <text evidence="3">The sequence shown here is derived from an EMBL/GenBank/DDBJ whole genome shotgun (WGS) entry which is preliminary data.</text>
</comment>
<dbReference type="GO" id="GO:0003676">
    <property type="term" value="F:nucleic acid binding"/>
    <property type="evidence" value="ECO:0007669"/>
    <property type="project" value="InterPro"/>
</dbReference>
<dbReference type="GO" id="GO:0042575">
    <property type="term" value="C:DNA polymerase complex"/>
    <property type="evidence" value="ECO:0007669"/>
    <property type="project" value="UniProtKB-ARBA"/>
</dbReference>
<dbReference type="PANTHER" id="PTHR47331:SF4">
    <property type="entry name" value="PEPTIDASE S1 DOMAIN-CONTAINING PROTEIN"/>
    <property type="match status" value="1"/>
</dbReference>
<evidence type="ECO:0000259" key="2">
    <source>
        <dbReference type="PROSITE" id="PS50994"/>
    </source>
</evidence>
<proteinExistence type="predicted"/>
<dbReference type="Gene3D" id="3.30.420.10">
    <property type="entry name" value="Ribonuclease H-like superfamily/Ribonuclease H"/>
    <property type="match status" value="1"/>
</dbReference>
<evidence type="ECO:0000313" key="3">
    <source>
        <dbReference type="EMBL" id="GBN29471.1"/>
    </source>
</evidence>
<dbReference type="SUPFAM" id="SSF53098">
    <property type="entry name" value="Ribonuclease H-like"/>
    <property type="match status" value="1"/>
</dbReference>
<evidence type="ECO:0000313" key="4">
    <source>
        <dbReference type="Proteomes" id="UP000499080"/>
    </source>
</evidence>
<dbReference type="Pfam" id="PF17921">
    <property type="entry name" value="Integrase_H2C2"/>
    <property type="match status" value="1"/>
</dbReference>
<dbReference type="OrthoDB" id="6561678at2759"/>
<dbReference type="PROSITE" id="PS50994">
    <property type="entry name" value="INTEGRASE"/>
    <property type="match status" value="1"/>
</dbReference>
<dbReference type="InterPro" id="IPR043502">
    <property type="entry name" value="DNA/RNA_pol_sf"/>
</dbReference>
<accession>A0A4Y2MQP0</accession>
<dbReference type="Pfam" id="PF03564">
    <property type="entry name" value="DUF1759"/>
    <property type="match status" value="1"/>
</dbReference>
<dbReference type="GO" id="GO:0071897">
    <property type="term" value="P:DNA biosynthetic process"/>
    <property type="evidence" value="ECO:0007669"/>
    <property type="project" value="UniProtKB-ARBA"/>
</dbReference>
<protein>
    <recommendedName>
        <fullName evidence="2">Integrase catalytic domain-containing protein</fullName>
    </recommendedName>
</protein>
<sequence length="1194" mass="138368">MTMDLTLLKTQRKSFRTSFTISDKFARLETCQAEITNLILKTEDAEQAYEEDFLSAEKYRDNYIELCSQIEQLYLKDSSTKDFSEKRKFKLPKIELKKFDGDAKNYLSFWSQFRKIHEDSSIPNEDKFQYLLQAVVPKSKAARVVESFPATADIYQKAISQLQERFGRNDLLVQIYVRDLLSMVMKNAATGRSKTDLPALYDELEAKIRALESFGRTQEKYGDFLSPLVESCLPEEVLVAWERSRNHSFTETKESRTFFLRFFYPSNDVELIYRHCRTVFGVSSSPFLLNATIMHLENCTEFYDIVQKLKCSFYVDNCLTGVHNVSEAEDFIEKAKLIMAKGCFNLRGWESNVECKHASKHSGNTSVLGIIWNLDEDTLKCKIDFEILSCEAQITKRFILSTVQKFYDPLGMLTLSTLLPKLILQDLWKSHFSWEEELPFTFVDKFSKWLNEMYLLKDVTLPRFMNFNETSELHVFVDACKGAYAACVFVRSEVEGESKVRLIRAKNRVAPLKSLSIPRLELMACCIGARLVNSVIKAIDASSIKVTLWSDSTVALWWIKEYGDWSLFVANRVKEIRELTGCYSWRHVPGNMNIADLLSRGCTPQQMLNSKWWEGPSWLKENPESWPVSDIICQPKEVDIEKRKSKLVNMNLTEDTHPWYAERVSDYDKMIRVFTWILRFVNNCKLVNGKCKDSELSQSEIEYSEKKLIRLVQSYYLSDAKSSNFIETFLDNEGILRVKTKIIHRNDDRSFLYPILLPEKCEFTKLLIRTVHRKNCHAGIHMMQCLLRERYWIIRARKAIKNVLYNCVICKRFKIKSMSSEPAPLPPDRVTDCAPFEIVGIDLARPLFLKNEGKVWIVLFTCAVYRAIHLELVNSLSSDAFLLALRRFIARRGRPRTIYCDNGTNFRGASNDLSKLNWSKILKETRTPKIFWKFIPPTAAWWERLVRTLKDLLKRTLGKSVLTSNELYTVICDCESIVNCRPLTYVSENPEELIPLTPSMFLIENRSSNTGDIEQLNSSSLNKRIKYRSKLLKDLRQRFRKEYLGQLVQKHNEKHSRNPQVGEIVLVGDDNKKRLFWVLAKIIELIPGRDGKIRTVKLKTQHGTVLRPIQRIYPLEIYSNQSVDKEPGGEESNSHEVSDNKNKLLPGADDIIMRKHTSSGRYVKAPKRLDLLNNVCYVLETLSESQGGGEDVVK</sequence>
<name>A0A4Y2MQP0_ARAVE</name>
<gene>
    <name evidence="3" type="ORF">AVEN_151829_1</name>
</gene>
<dbReference type="Pfam" id="PF05380">
    <property type="entry name" value="Peptidase_A17"/>
    <property type="match status" value="1"/>
</dbReference>
<dbReference type="EMBL" id="BGPR01007779">
    <property type="protein sequence ID" value="GBN29471.1"/>
    <property type="molecule type" value="Genomic_DNA"/>
</dbReference>
<feature type="region of interest" description="Disordered" evidence="1">
    <location>
        <begin position="1123"/>
        <end position="1144"/>
    </location>
</feature>
<dbReference type="InterPro" id="IPR040676">
    <property type="entry name" value="DUF5641"/>
</dbReference>
<dbReference type="PANTHER" id="PTHR47331">
    <property type="entry name" value="PHD-TYPE DOMAIN-CONTAINING PROTEIN"/>
    <property type="match status" value="1"/>
</dbReference>
<dbReference type="Proteomes" id="UP000499080">
    <property type="component" value="Unassembled WGS sequence"/>
</dbReference>
<dbReference type="Pfam" id="PF18701">
    <property type="entry name" value="DUF5641"/>
    <property type="match status" value="1"/>
</dbReference>
<feature type="compositionally biased region" description="Basic and acidic residues" evidence="1">
    <location>
        <begin position="1123"/>
        <end position="1142"/>
    </location>
</feature>
<keyword evidence="4" id="KW-1185">Reference proteome</keyword>
<dbReference type="InterPro" id="IPR008042">
    <property type="entry name" value="Retrotrans_Pao"/>
</dbReference>
<dbReference type="InterPro" id="IPR036397">
    <property type="entry name" value="RNaseH_sf"/>
</dbReference>
<evidence type="ECO:0000256" key="1">
    <source>
        <dbReference type="SAM" id="MobiDB-lite"/>
    </source>
</evidence>
<dbReference type="Gene3D" id="1.10.340.70">
    <property type="match status" value="1"/>
</dbReference>
<feature type="domain" description="Integrase catalytic" evidence="2">
    <location>
        <begin position="831"/>
        <end position="1006"/>
    </location>
</feature>
<organism evidence="3 4">
    <name type="scientific">Araneus ventricosus</name>
    <name type="common">Orbweaver spider</name>
    <name type="synonym">Epeira ventricosa</name>
    <dbReference type="NCBI Taxonomy" id="182803"/>
    <lineage>
        <taxon>Eukaryota</taxon>
        <taxon>Metazoa</taxon>
        <taxon>Ecdysozoa</taxon>
        <taxon>Arthropoda</taxon>
        <taxon>Chelicerata</taxon>
        <taxon>Arachnida</taxon>
        <taxon>Araneae</taxon>
        <taxon>Araneomorphae</taxon>
        <taxon>Entelegynae</taxon>
        <taxon>Araneoidea</taxon>
        <taxon>Araneidae</taxon>
        <taxon>Araneus</taxon>
    </lineage>
</organism>
<dbReference type="InterPro" id="IPR041588">
    <property type="entry name" value="Integrase_H2C2"/>
</dbReference>
<dbReference type="InterPro" id="IPR001584">
    <property type="entry name" value="Integrase_cat-core"/>
</dbReference>